<dbReference type="InterPro" id="IPR036628">
    <property type="entry name" value="Clp_N_dom_sf"/>
</dbReference>
<protein>
    <submittedName>
        <fullName evidence="3">ATP-dependent Clp protease ATP-binding subunit ClpA</fullName>
    </submittedName>
</protein>
<dbReference type="InterPro" id="IPR044217">
    <property type="entry name" value="CLPT1/2"/>
</dbReference>
<dbReference type="GO" id="GO:0006508">
    <property type="term" value="P:proteolysis"/>
    <property type="evidence" value="ECO:0007669"/>
    <property type="project" value="UniProtKB-KW"/>
</dbReference>
<keyword evidence="3" id="KW-0645">Protease</keyword>
<dbReference type="PROSITE" id="PS51903">
    <property type="entry name" value="CLP_R"/>
    <property type="match status" value="1"/>
</dbReference>
<sequence length="181" mass="19681">MFERFAKDAREAVVLAQQEARELGHDEIGPEHVLLGLLRVGAGPAAEALRAHDVDLDDLRARLRSPAEDAALDPEALAAIGIDLDRVREAADAAFGPDALRRGLVRRRRGHIPFTKPAKKALELSLRHALRLKHNHIGTGHILLGVLHDSGNSACHLLWQAGIDLGELRADVTRRITAEAA</sequence>
<evidence type="ECO:0000313" key="3">
    <source>
        <dbReference type="EMBL" id="MBA9004140.1"/>
    </source>
</evidence>
<evidence type="ECO:0000313" key="4">
    <source>
        <dbReference type="Proteomes" id="UP000539313"/>
    </source>
</evidence>
<evidence type="ECO:0000259" key="2">
    <source>
        <dbReference type="PROSITE" id="PS51903"/>
    </source>
</evidence>
<dbReference type="Gene3D" id="1.10.1780.10">
    <property type="entry name" value="Clp, N-terminal domain"/>
    <property type="match status" value="2"/>
</dbReference>
<keyword evidence="1" id="KW-0677">Repeat</keyword>
<dbReference type="RefSeq" id="WP_182705709.1">
    <property type="nucleotide sequence ID" value="NZ_JACJII010000001.1"/>
</dbReference>
<keyword evidence="3" id="KW-0378">Hydrolase</keyword>
<dbReference type="SUPFAM" id="SSF81923">
    <property type="entry name" value="Double Clp-N motif"/>
    <property type="match status" value="2"/>
</dbReference>
<keyword evidence="3" id="KW-0547">Nucleotide-binding</keyword>
<dbReference type="GO" id="GO:0005524">
    <property type="term" value="F:ATP binding"/>
    <property type="evidence" value="ECO:0007669"/>
    <property type="project" value="UniProtKB-KW"/>
</dbReference>
<organism evidence="3 4">
    <name type="scientific">Thermomonospora cellulosilytica</name>
    <dbReference type="NCBI Taxonomy" id="1411118"/>
    <lineage>
        <taxon>Bacteria</taxon>
        <taxon>Bacillati</taxon>
        <taxon>Actinomycetota</taxon>
        <taxon>Actinomycetes</taxon>
        <taxon>Streptosporangiales</taxon>
        <taxon>Thermomonosporaceae</taxon>
        <taxon>Thermomonospora</taxon>
    </lineage>
</organism>
<dbReference type="PANTHER" id="PTHR47016">
    <property type="entry name" value="ATP-DEPENDENT CLP PROTEASE ATP-BINDING SUBUNIT CLPT1, CHLOROPLASTIC"/>
    <property type="match status" value="1"/>
</dbReference>
<dbReference type="GO" id="GO:0008233">
    <property type="term" value="F:peptidase activity"/>
    <property type="evidence" value="ECO:0007669"/>
    <property type="project" value="UniProtKB-KW"/>
</dbReference>
<dbReference type="PANTHER" id="PTHR47016:SF5">
    <property type="entry name" value="CLP DOMAIN SUPERFAMILY PROTEIN"/>
    <property type="match status" value="1"/>
</dbReference>
<keyword evidence="3" id="KW-0067">ATP-binding</keyword>
<gene>
    <name evidence="3" type="ORF">HNR21_003022</name>
</gene>
<dbReference type="InterPro" id="IPR004176">
    <property type="entry name" value="Clp_R_N"/>
</dbReference>
<dbReference type="Proteomes" id="UP000539313">
    <property type="component" value="Unassembled WGS sequence"/>
</dbReference>
<name>A0A7W3R9A1_9ACTN</name>
<comment type="caution">
    <text evidence="3">The sequence shown here is derived from an EMBL/GenBank/DDBJ whole genome shotgun (WGS) entry which is preliminary data.</text>
</comment>
<proteinExistence type="predicted"/>
<dbReference type="Pfam" id="PF02861">
    <property type="entry name" value="Clp_N"/>
    <property type="match status" value="2"/>
</dbReference>
<reference evidence="3 4" key="1">
    <citation type="submission" date="2020-08" db="EMBL/GenBank/DDBJ databases">
        <title>Sequencing the genomes of 1000 actinobacteria strains.</title>
        <authorList>
            <person name="Klenk H.-P."/>
        </authorList>
    </citation>
    <scope>NUCLEOTIDE SEQUENCE [LARGE SCALE GENOMIC DNA]</scope>
    <source>
        <strain evidence="3 4">DSM 45823</strain>
    </source>
</reference>
<dbReference type="EMBL" id="JACJII010000001">
    <property type="protein sequence ID" value="MBA9004140.1"/>
    <property type="molecule type" value="Genomic_DNA"/>
</dbReference>
<keyword evidence="4" id="KW-1185">Reference proteome</keyword>
<evidence type="ECO:0000256" key="1">
    <source>
        <dbReference type="PROSITE-ProRule" id="PRU01251"/>
    </source>
</evidence>
<feature type="domain" description="Clp R" evidence="2">
    <location>
        <begin position="2"/>
        <end position="179"/>
    </location>
</feature>
<dbReference type="AlphaFoldDB" id="A0A7W3R9A1"/>
<accession>A0A7W3R9A1</accession>